<keyword evidence="3" id="KW-0482">Metalloprotease</keyword>
<feature type="non-terminal residue" evidence="3">
    <location>
        <position position="85"/>
    </location>
</feature>
<dbReference type="Pfam" id="PF01523">
    <property type="entry name" value="PmbA_TldD_1st"/>
    <property type="match status" value="1"/>
</dbReference>
<dbReference type="AlphaFoldDB" id="A0A966HLU0"/>
<dbReference type="GO" id="GO:0006508">
    <property type="term" value="P:proteolysis"/>
    <property type="evidence" value="ECO:0007669"/>
    <property type="project" value="InterPro"/>
</dbReference>
<dbReference type="InterPro" id="IPR002510">
    <property type="entry name" value="Metalloprtase-TldD/E_N"/>
</dbReference>
<feature type="domain" description="Metalloprotease TldD/E N-terminal" evidence="2">
    <location>
        <begin position="35"/>
        <end position="83"/>
    </location>
</feature>
<dbReference type="SUPFAM" id="SSF111283">
    <property type="entry name" value="Putative modulator of DNA gyrase, PmbA/TldD"/>
    <property type="match status" value="1"/>
</dbReference>
<evidence type="ECO:0000256" key="1">
    <source>
        <dbReference type="ARBA" id="ARBA00005836"/>
    </source>
</evidence>
<comment type="similarity">
    <text evidence="1">Belongs to the peptidase U62 family.</text>
</comment>
<organism evidence="3 4">
    <name type="scientific">Candidatus Fonsibacter lacus</name>
    <dbReference type="NCBI Taxonomy" id="2576439"/>
    <lineage>
        <taxon>Bacteria</taxon>
        <taxon>Pseudomonadati</taxon>
        <taxon>Pseudomonadota</taxon>
        <taxon>Alphaproteobacteria</taxon>
        <taxon>Candidatus Pelagibacterales</taxon>
        <taxon>Candidatus Pelagibacterales incertae sedis</taxon>
        <taxon>Candidatus Fonsibacter</taxon>
    </lineage>
</organism>
<evidence type="ECO:0000259" key="2">
    <source>
        <dbReference type="Pfam" id="PF01523"/>
    </source>
</evidence>
<dbReference type="Gene3D" id="3.30.2290.10">
    <property type="entry name" value="PmbA/TldD superfamily"/>
    <property type="match status" value="1"/>
</dbReference>
<evidence type="ECO:0000313" key="3">
    <source>
        <dbReference type="EMBL" id="NCU50817.1"/>
    </source>
</evidence>
<dbReference type="InterPro" id="IPR035068">
    <property type="entry name" value="TldD/PmbA_N"/>
</dbReference>
<gene>
    <name evidence="3" type="primary">tldD</name>
    <name evidence="3" type="ORF">EBX29_03505</name>
</gene>
<comment type="caution">
    <text evidence="3">The sequence shown here is derived from an EMBL/GenBank/DDBJ whole genome shotgun (WGS) entry which is preliminary data.</text>
</comment>
<sequence>MNPNLDEFFSEENSISRKSAETIVNNTLFKCDDGELFLESNVSESLVLDDGKIKNTSYDSSKGYGLRSVNNDITTYSHSNELTQE</sequence>
<accession>A0A966HLU0</accession>
<dbReference type="GO" id="GO:0008237">
    <property type="term" value="F:metallopeptidase activity"/>
    <property type="evidence" value="ECO:0007669"/>
    <property type="project" value="UniProtKB-KW"/>
</dbReference>
<protein>
    <submittedName>
        <fullName evidence="3">Metalloprotease TldD</fullName>
    </submittedName>
</protein>
<dbReference type="InterPro" id="IPR036059">
    <property type="entry name" value="TldD/PmbA_sf"/>
</dbReference>
<dbReference type="Proteomes" id="UP000699985">
    <property type="component" value="Unassembled WGS sequence"/>
</dbReference>
<name>A0A966HLU0_9PROT</name>
<keyword evidence="3" id="KW-0378">Hydrolase</keyword>
<reference evidence="3" key="1">
    <citation type="submission" date="2018-10" db="EMBL/GenBank/DDBJ databases">
        <title>Iterative Subtractive Binning of Freshwater Chronoseries Metagenomes Recovers Nearly Complete Genomes from over Four Hundred Novel Species.</title>
        <authorList>
            <person name="Rodriguez-R L.M."/>
            <person name="Tsementzi D."/>
            <person name="Luo C."/>
            <person name="Konstantinidis K.T."/>
        </authorList>
    </citation>
    <scope>NUCLEOTIDE SEQUENCE</scope>
    <source>
        <strain evidence="3">WB8_1A_003</strain>
    </source>
</reference>
<dbReference type="EMBL" id="RGMI01000180">
    <property type="protein sequence ID" value="NCU50817.1"/>
    <property type="molecule type" value="Genomic_DNA"/>
</dbReference>
<proteinExistence type="inferred from homology"/>
<keyword evidence="3" id="KW-0645">Protease</keyword>
<evidence type="ECO:0000313" key="4">
    <source>
        <dbReference type="Proteomes" id="UP000699985"/>
    </source>
</evidence>